<dbReference type="AlphaFoldDB" id="A0AAX4NZE6"/>
<protein>
    <submittedName>
        <fullName evidence="2">Uncharacterized protein</fullName>
    </submittedName>
</protein>
<evidence type="ECO:0000256" key="1">
    <source>
        <dbReference type="SAM" id="MobiDB-lite"/>
    </source>
</evidence>
<name>A0AAX4NZE6_9CHLO</name>
<keyword evidence="3" id="KW-1185">Reference proteome</keyword>
<feature type="region of interest" description="Disordered" evidence="1">
    <location>
        <begin position="107"/>
        <end position="144"/>
    </location>
</feature>
<feature type="region of interest" description="Disordered" evidence="1">
    <location>
        <begin position="173"/>
        <end position="300"/>
    </location>
</feature>
<feature type="region of interest" description="Disordered" evidence="1">
    <location>
        <begin position="1"/>
        <end position="54"/>
    </location>
</feature>
<feature type="compositionally biased region" description="Polar residues" evidence="1">
    <location>
        <begin position="173"/>
        <end position="192"/>
    </location>
</feature>
<accession>A0AAX4NZE6</accession>
<proteinExistence type="predicted"/>
<dbReference type="EMBL" id="CP151501">
    <property type="protein sequence ID" value="WZN59053.1"/>
    <property type="molecule type" value="Genomic_DNA"/>
</dbReference>
<evidence type="ECO:0000313" key="3">
    <source>
        <dbReference type="Proteomes" id="UP001472866"/>
    </source>
</evidence>
<organism evidence="2 3">
    <name type="scientific">Chloropicon roscoffensis</name>
    <dbReference type="NCBI Taxonomy" id="1461544"/>
    <lineage>
        <taxon>Eukaryota</taxon>
        <taxon>Viridiplantae</taxon>
        <taxon>Chlorophyta</taxon>
        <taxon>Chloropicophyceae</taxon>
        <taxon>Chloropicales</taxon>
        <taxon>Chloropicaceae</taxon>
        <taxon>Chloropicon</taxon>
    </lineage>
</organism>
<feature type="compositionally biased region" description="Polar residues" evidence="1">
    <location>
        <begin position="108"/>
        <end position="117"/>
    </location>
</feature>
<evidence type="ECO:0000313" key="2">
    <source>
        <dbReference type="EMBL" id="WZN59053.1"/>
    </source>
</evidence>
<feature type="compositionally biased region" description="Low complexity" evidence="1">
    <location>
        <begin position="1"/>
        <end position="29"/>
    </location>
</feature>
<feature type="compositionally biased region" description="Basic and acidic residues" evidence="1">
    <location>
        <begin position="30"/>
        <end position="46"/>
    </location>
</feature>
<dbReference type="Proteomes" id="UP001472866">
    <property type="component" value="Chromosome 01"/>
</dbReference>
<reference evidence="2 3" key="1">
    <citation type="submission" date="2024-03" db="EMBL/GenBank/DDBJ databases">
        <title>Complete genome sequence of the green alga Chloropicon roscoffensis RCC1871.</title>
        <authorList>
            <person name="Lemieux C."/>
            <person name="Pombert J.-F."/>
            <person name="Otis C."/>
            <person name="Turmel M."/>
        </authorList>
    </citation>
    <scope>NUCLEOTIDE SEQUENCE [LARGE SCALE GENOMIC DNA]</scope>
    <source>
        <strain evidence="2 3">RCC1871</strain>
    </source>
</reference>
<sequence length="300" mass="31808">MGATDAPAPVEAKAEKVPPAAAAAQQPPAERADAELKDAARTETTSKKLLRNRLGGGDYSAVSQVLSLQQNQFEHQVQELHHISQRQWQHVSRTLFPYLDNFRPTASGAASNPTNASPLFASMAGTNPGDAKEKATSSAQPGSLPSQTAWWHDPMKVMGIPHLPSLVHTSLGNEMPQSSSQMESTMIGSHNPSLLSAGGQQGAGGRSFGEEAGAKVVVGQGEERQHTHHQTCSLRGKNDAKEPVPGSKRAADETSGPEGEGRQKRQREGVSDSNVSCPKPKVATPQSGVDILLGLTQNRR</sequence>
<gene>
    <name evidence="2" type="ORF">HKI87_01g05780</name>
</gene>
<feature type="compositionally biased region" description="Basic and acidic residues" evidence="1">
    <location>
        <begin position="259"/>
        <end position="270"/>
    </location>
</feature>